<comment type="subcellular location">
    <subcellularLocation>
        <location evidence="7">Nucleus</location>
        <location evidence="7">Nuclear pore complex</location>
    </subcellularLocation>
    <subcellularLocation>
        <location evidence="7">Nucleus membrane</location>
    </subcellularLocation>
</comment>
<dbReference type="InterPro" id="IPR007252">
    <property type="entry name" value="Nup84/Nup107"/>
</dbReference>
<evidence type="ECO:0000313" key="10">
    <source>
        <dbReference type="Proteomes" id="UP000799779"/>
    </source>
</evidence>
<proteinExistence type="inferred from homology"/>
<keyword evidence="6 7" id="KW-0539">Nucleus</keyword>
<dbReference type="GO" id="GO:0006406">
    <property type="term" value="P:mRNA export from nucleus"/>
    <property type="evidence" value="ECO:0007669"/>
    <property type="project" value="TreeGrafter"/>
</dbReference>
<protein>
    <recommendedName>
        <fullName evidence="7">Nuclear pore complex protein</fullName>
    </recommendedName>
</protein>
<dbReference type="EMBL" id="ML977773">
    <property type="protein sequence ID" value="KAF1992830.1"/>
    <property type="molecule type" value="Genomic_DNA"/>
</dbReference>
<name>A0A6A5VTX1_9PLEO</name>
<gene>
    <name evidence="9" type="ORF">P154DRAFT_528201</name>
</gene>
<dbReference type="PANTHER" id="PTHR13003:SF2">
    <property type="entry name" value="NUCLEAR PORE COMPLEX PROTEIN NUP107"/>
    <property type="match status" value="1"/>
</dbReference>
<evidence type="ECO:0000313" key="9">
    <source>
        <dbReference type="EMBL" id="KAF1992830.1"/>
    </source>
</evidence>
<keyword evidence="4 7" id="KW-0811">Translocation</keyword>
<dbReference type="PANTHER" id="PTHR13003">
    <property type="entry name" value="NUP107-RELATED"/>
    <property type="match status" value="1"/>
</dbReference>
<dbReference type="Gene3D" id="1.20.190.50">
    <property type="match status" value="1"/>
</dbReference>
<organism evidence="9 10">
    <name type="scientific">Amniculicola lignicola CBS 123094</name>
    <dbReference type="NCBI Taxonomy" id="1392246"/>
    <lineage>
        <taxon>Eukaryota</taxon>
        <taxon>Fungi</taxon>
        <taxon>Dikarya</taxon>
        <taxon>Ascomycota</taxon>
        <taxon>Pezizomycotina</taxon>
        <taxon>Dothideomycetes</taxon>
        <taxon>Pleosporomycetidae</taxon>
        <taxon>Pleosporales</taxon>
        <taxon>Amniculicolaceae</taxon>
        <taxon>Amniculicola</taxon>
    </lineage>
</organism>
<dbReference type="Gene3D" id="1.10.3450.20">
    <property type="match status" value="1"/>
</dbReference>
<dbReference type="AlphaFoldDB" id="A0A6A5VTX1"/>
<evidence type="ECO:0000256" key="8">
    <source>
        <dbReference type="SAM" id="MobiDB-lite"/>
    </source>
</evidence>
<keyword evidence="5 7" id="KW-0906">Nuclear pore complex</keyword>
<evidence type="ECO:0000256" key="1">
    <source>
        <dbReference type="ARBA" id="ARBA00022448"/>
    </source>
</evidence>
<sequence>MAMFQSRNALQSGTTGAFSSIASKDDPLQPLRAMAERVGKEVEKFAEKVDSWHTHGNEDDKGKYQNTLRLVGDFRDYAEAAVKELRVEAGTEHRGELAKSVRRRVLKIADSDLGQSVVQSVEPASAEFSELRQWQAELATWELVRIIIEHYHPAPGTDVAAEKRSRLAKVGGAYRYSPNIEIWNRFLLEDDLAKEKHIVLKWLEQTAENSESDVDTIIEQLEEQAGKDTSTWTSGWLDTRFRIKQEKRLNGTEGPVRPENSFLKKSDRSQPLITQLDPDAPARQKRALEDSDDFYESALWMVCYEMLRRGVPWKEICEWCKERNEAWRGVSIGAAHESQPGDGPNVAGPTIGFLFRRMCANAARGTSGLYEAAIYGLLGGELKSVKAACRNWDDHLYAHYNSLLLSRFDDYLQINHRHRVSPALARKFPSPGIDINNWQTSSATTIQFLKDQSETAAQAVSPIKLIQGALISRSVEELIHHVGVTLFTVLKGDKRPVNLMMDPEAQTDGLHGQTSEPLQTIAEKKHYQTLASDPQALRILVHLIIVLRQGLYLYRSDRHSGWVAMDNVIAAYIEFLRLTRRIAVIPLYAAQLDGERKIHCLARVLPDITNVEEQKHSLDLMSEYEIDTANVVAQNFFVTLQSSGLDTKREQITRFDILEATDLEKEYLWPGQRVQAQFTGLNIQPNEEKLIKSLQWYKHLESDTRNTFAHLTEALKIFLLNGRTGAAIKLVTELSLATLSHIKTRAICGYSFDFRDADADVQNQDEAISLGRSDPDFLVSEILNQHEHASHVLRLRNVSQPYNDLEQLVNLIHLFSSWRDEELVLLAIREEDPLAKPDLSAIRDLFAEIEQRMEQIFTSFLTSSPATGLPFSDLSQLSPEDPLYTRTQADQADFNALKRIYIPELILTYICVIHTFAFLTRREEAVKAMDVANIVASERNKWIQTAFIESGRMGELVDLLAAVSRAMVGMSEVEGKSKGRVGGRKRVEGGRTMKVWDLNVRN</sequence>
<evidence type="ECO:0000256" key="4">
    <source>
        <dbReference type="ARBA" id="ARBA00023010"/>
    </source>
</evidence>
<dbReference type="GO" id="GO:0031080">
    <property type="term" value="C:nuclear pore outer ring"/>
    <property type="evidence" value="ECO:0007669"/>
    <property type="project" value="TreeGrafter"/>
</dbReference>
<evidence type="ECO:0000256" key="5">
    <source>
        <dbReference type="ARBA" id="ARBA00023132"/>
    </source>
</evidence>
<dbReference type="Proteomes" id="UP000799779">
    <property type="component" value="Unassembled WGS sequence"/>
</dbReference>
<evidence type="ECO:0000256" key="3">
    <source>
        <dbReference type="ARBA" id="ARBA00022927"/>
    </source>
</evidence>
<feature type="region of interest" description="Disordered" evidence="8">
    <location>
        <begin position="248"/>
        <end position="282"/>
    </location>
</feature>
<accession>A0A6A5VTX1</accession>
<dbReference type="GO" id="GO:0006606">
    <property type="term" value="P:protein import into nucleus"/>
    <property type="evidence" value="ECO:0007669"/>
    <property type="project" value="TreeGrafter"/>
</dbReference>
<evidence type="ECO:0000256" key="2">
    <source>
        <dbReference type="ARBA" id="ARBA00022816"/>
    </source>
</evidence>
<comment type="similarity">
    <text evidence="7">Belongs to the nucleoporin Nup84/Nup107 family.</text>
</comment>
<keyword evidence="7" id="KW-0472">Membrane</keyword>
<reference evidence="9" key="1">
    <citation type="journal article" date="2020" name="Stud. Mycol.">
        <title>101 Dothideomycetes genomes: a test case for predicting lifestyles and emergence of pathogens.</title>
        <authorList>
            <person name="Haridas S."/>
            <person name="Albert R."/>
            <person name="Binder M."/>
            <person name="Bloem J."/>
            <person name="Labutti K."/>
            <person name="Salamov A."/>
            <person name="Andreopoulos B."/>
            <person name="Baker S."/>
            <person name="Barry K."/>
            <person name="Bills G."/>
            <person name="Bluhm B."/>
            <person name="Cannon C."/>
            <person name="Castanera R."/>
            <person name="Culley D."/>
            <person name="Daum C."/>
            <person name="Ezra D."/>
            <person name="Gonzalez J."/>
            <person name="Henrissat B."/>
            <person name="Kuo A."/>
            <person name="Liang C."/>
            <person name="Lipzen A."/>
            <person name="Lutzoni F."/>
            <person name="Magnuson J."/>
            <person name="Mondo S."/>
            <person name="Nolan M."/>
            <person name="Ohm R."/>
            <person name="Pangilinan J."/>
            <person name="Park H.-J."/>
            <person name="Ramirez L."/>
            <person name="Alfaro M."/>
            <person name="Sun H."/>
            <person name="Tritt A."/>
            <person name="Yoshinaga Y."/>
            <person name="Zwiers L.-H."/>
            <person name="Turgeon B."/>
            <person name="Goodwin S."/>
            <person name="Spatafora J."/>
            <person name="Crous P."/>
            <person name="Grigoriev I."/>
        </authorList>
    </citation>
    <scope>NUCLEOTIDE SEQUENCE</scope>
    <source>
        <strain evidence="9">CBS 123094</strain>
    </source>
</reference>
<comment type="function">
    <text evidence="7">Functions as a component of the nuclear pore complex (NPC).</text>
</comment>
<keyword evidence="2" id="KW-0509">mRNA transport</keyword>
<dbReference type="GO" id="GO:0000973">
    <property type="term" value="P:post-transcriptional tethering of RNA polymerase II gene DNA at nuclear periphery"/>
    <property type="evidence" value="ECO:0007669"/>
    <property type="project" value="TreeGrafter"/>
</dbReference>
<dbReference type="OrthoDB" id="3098at2759"/>
<keyword evidence="10" id="KW-1185">Reference proteome</keyword>
<evidence type="ECO:0000256" key="7">
    <source>
        <dbReference type="RuleBase" id="RU365072"/>
    </source>
</evidence>
<keyword evidence="3" id="KW-0653">Protein transport</keyword>
<keyword evidence="1 7" id="KW-0813">Transport</keyword>
<comment type="subunit">
    <text evidence="7">Part of the nuclear pore complex (NPC).</text>
</comment>
<dbReference type="GO" id="GO:0031965">
    <property type="term" value="C:nuclear membrane"/>
    <property type="evidence" value="ECO:0007669"/>
    <property type="project" value="UniProtKB-SubCell"/>
</dbReference>
<dbReference type="GO" id="GO:0017056">
    <property type="term" value="F:structural constituent of nuclear pore"/>
    <property type="evidence" value="ECO:0007669"/>
    <property type="project" value="UniProtKB-UniRule"/>
</dbReference>
<dbReference type="Pfam" id="PF04121">
    <property type="entry name" value="Nup84_Nup100"/>
    <property type="match status" value="1"/>
</dbReference>
<evidence type="ECO:0000256" key="6">
    <source>
        <dbReference type="ARBA" id="ARBA00023242"/>
    </source>
</evidence>